<dbReference type="InterPro" id="IPR036390">
    <property type="entry name" value="WH_DNA-bd_sf"/>
</dbReference>
<dbReference type="Pfam" id="PF00480">
    <property type="entry name" value="ROK"/>
    <property type="match status" value="1"/>
</dbReference>
<reference evidence="3 4" key="1">
    <citation type="submission" date="2016-10" db="EMBL/GenBank/DDBJ databases">
        <authorList>
            <person name="de Groot N.N."/>
        </authorList>
    </citation>
    <scope>NUCLEOTIDE SEQUENCE [LARGE SCALE GENOMIC DNA]</scope>
    <source>
        <strain evidence="3 4">DSM 43357</strain>
    </source>
</reference>
<sequence length="409" mass="41299">MAASRGVRHDAMRARNMAVVLGAIHRTGPLSRAALAESTGLTKTTVSKLVSDLLEAGAVSERGAVRGGERGRPGVAVSLSGERVAALGLEINIDYLAACVVDLTRAVRLRRTRTADNRNSNPGDTLEALRRLADEVVAEAAADGLRVIGAALAVPGLVEGGLLRNAPHLGWRDVRVTGLPDVPYTIDNEANLAALGELWFGSGAADFLYVSGEIGIGAGLVVDGSLFRGAYGLAGEIGHVVVVPDGPPCRCGGRGCLEVYAGQDALLTALGDAPADPPAEDPPAGLRGDVPAGLPGGGTAGVAELVARLEAGDGEALAACDRAGHALGVALTSAVHLLDPGRIVLGGVYAPLFPWLSGPAAETLTAHLGHLRATPELAVSQIGSDAAVLGAAGLVIQDLLADPVTVLGL</sequence>
<proteinExistence type="inferred from homology"/>
<name>A0A1H7QM72_9ACTN</name>
<dbReference type="InterPro" id="IPR000835">
    <property type="entry name" value="HTH_MarR-typ"/>
</dbReference>
<dbReference type="InterPro" id="IPR036388">
    <property type="entry name" value="WH-like_DNA-bd_sf"/>
</dbReference>
<evidence type="ECO:0000256" key="1">
    <source>
        <dbReference type="ARBA" id="ARBA00006479"/>
    </source>
</evidence>
<accession>A0A1H7QM72</accession>
<gene>
    <name evidence="3" type="ORF">SAMN05660976_02584</name>
</gene>
<dbReference type="PANTHER" id="PTHR18964:SF149">
    <property type="entry name" value="BIFUNCTIONAL UDP-N-ACETYLGLUCOSAMINE 2-EPIMERASE_N-ACETYLMANNOSAMINE KINASE"/>
    <property type="match status" value="1"/>
</dbReference>
<dbReference type="SUPFAM" id="SSF46785">
    <property type="entry name" value="Winged helix' DNA-binding domain"/>
    <property type="match status" value="1"/>
</dbReference>
<dbReference type="CDD" id="cd24076">
    <property type="entry name" value="ASKHA_ATPase_ROK_BsXylR-like"/>
    <property type="match status" value="1"/>
</dbReference>
<dbReference type="PANTHER" id="PTHR18964">
    <property type="entry name" value="ROK (REPRESSOR, ORF, KINASE) FAMILY"/>
    <property type="match status" value="1"/>
</dbReference>
<dbReference type="SUPFAM" id="SSF53067">
    <property type="entry name" value="Actin-like ATPase domain"/>
    <property type="match status" value="2"/>
</dbReference>
<dbReference type="InterPro" id="IPR000600">
    <property type="entry name" value="ROK"/>
</dbReference>
<dbReference type="EMBL" id="FOBF01000005">
    <property type="protein sequence ID" value="SEL48337.1"/>
    <property type="molecule type" value="Genomic_DNA"/>
</dbReference>
<dbReference type="Proteomes" id="UP000198953">
    <property type="component" value="Unassembled WGS sequence"/>
</dbReference>
<dbReference type="AlphaFoldDB" id="A0A1H7QM72"/>
<protein>
    <submittedName>
        <fullName evidence="3">Sugar kinase of the NBD/HSP70 family, may contain an N-terminal HTH domain</fullName>
    </submittedName>
</protein>
<dbReference type="GO" id="GO:0016301">
    <property type="term" value="F:kinase activity"/>
    <property type="evidence" value="ECO:0007669"/>
    <property type="project" value="UniProtKB-KW"/>
</dbReference>
<evidence type="ECO:0000259" key="2">
    <source>
        <dbReference type="Pfam" id="PF12802"/>
    </source>
</evidence>
<dbReference type="Pfam" id="PF12802">
    <property type="entry name" value="MarR_2"/>
    <property type="match status" value="1"/>
</dbReference>
<dbReference type="STRING" id="46177.SAMN05660976_02584"/>
<feature type="domain" description="HTH marR-type" evidence="2">
    <location>
        <begin position="20"/>
        <end position="69"/>
    </location>
</feature>
<keyword evidence="4" id="KW-1185">Reference proteome</keyword>
<dbReference type="Gene3D" id="3.30.420.40">
    <property type="match status" value="2"/>
</dbReference>
<keyword evidence="3" id="KW-0418">Kinase</keyword>
<dbReference type="InterPro" id="IPR043129">
    <property type="entry name" value="ATPase_NBD"/>
</dbReference>
<dbReference type="Gene3D" id="1.10.10.10">
    <property type="entry name" value="Winged helix-like DNA-binding domain superfamily/Winged helix DNA-binding domain"/>
    <property type="match status" value="1"/>
</dbReference>
<evidence type="ECO:0000313" key="3">
    <source>
        <dbReference type="EMBL" id="SEL48337.1"/>
    </source>
</evidence>
<comment type="similarity">
    <text evidence="1">Belongs to the ROK (NagC/XylR) family.</text>
</comment>
<dbReference type="GO" id="GO:0003700">
    <property type="term" value="F:DNA-binding transcription factor activity"/>
    <property type="evidence" value="ECO:0007669"/>
    <property type="project" value="InterPro"/>
</dbReference>
<organism evidence="3 4">
    <name type="scientific">Nonomuraea pusilla</name>
    <dbReference type="NCBI Taxonomy" id="46177"/>
    <lineage>
        <taxon>Bacteria</taxon>
        <taxon>Bacillati</taxon>
        <taxon>Actinomycetota</taxon>
        <taxon>Actinomycetes</taxon>
        <taxon>Streptosporangiales</taxon>
        <taxon>Streptosporangiaceae</taxon>
        <taxon>Nonomuraea</taxon>
    </lineage>
</organism>
<evidence type="ECO:0000313" key="4">
    <source>
        <dbReference type="Proteomes" id="UP000198953"/>
    </source>
</evidence>
<keyword evidence="3" id="KW-0808">Transferase</keyword>